<gene>
    <name evidence="1" type="ORF">FW778_03270</name>
</gene>
<name>A0A5J5IJ31_9BACT</name>
<dbReference type="EMBL" id="VYQF01000001">
    <property type="protein sequence ID" value="KAA9041075.1"/>
    <property type="molecule type" value="Genomic_DNA"/>
</dbReference>
<dbReference type="InterPro" id="IPR032466">
    <property type="entry name" value="Metal_Hydrolase"/>
</dbReference>
<evidence type="ECO:0000313" key="2">
    <source>
        <dbReference type="Proteomes" id="UP000326903"/>
    </source>
</evidence>
<evidence type="ECO:0000313" key="1">
    <source>
        <dbReference type="EMBL" id="KAA9041075.1"/>
    </source>
</evidence>
<dbReference type="InterPro" id="IPR008257">
    <property type="entry name" value="Pept_M19"/>
</dbReference>
<proteinExistence type="predicted"/>
<protein>
    <submittedName>
        <fullName evidence="1">Uncharacterized protein</fullName>
    </submittedName>
</protein>
<dbReference type="GO" id="GO:0070573">
    <property type="term" value="F:metallodipeptidase activity"/>
    <property type="evidence" value="ECO:0007669"/>
    <property type="project" value="InterPro"/>
</dbReference>
<organism evidence="1 2">
    <name type="scientific">Ginsengibacter hankyongi</name>
    <dbReference type="NCBI Taxonomy" id="2607284"/>
    <lineage>
        <taxon>Bacteria</taxon>
        <taxon>Pseudomonadati</taxon>
        <taxon>Bacteroidota</taxon>
        <taxon>Chitinophagia</taxon>
        <taxon>Chitinophagales</taxon>
        <taxon>Chitinophagaceae</taxon>
        <taxon>Ginsengibacter</taxon>
    </lineage>
</organism>
<dbReference type="GO" id="GO:0006508">
    <property type="term" value="P:proteolysis"/>
    <property type="evidence" value="ECO:0007669"/>
    <property type="project" value="InterPro"/>
</dbReference>
<dbReference type="Gene3D" id="3.20.20.140">
    <property type="entry name" value="Metal-dependent hydrolases"/>
    <property type="match status" value="1"/>
</dbReference>
<sequence length="520" mass="59157">MPYFDFHCHPGLKPTFSDQKNAISPWLFIDAKLAIFKDIKISINPLFNEVLNSQSCLGQLYKGHVKLFGIALHSPEANMAKGLLEKKIVNKGAIALLDKKRLQLINSGNHYFELLNEDLQRITESKAPADLNRAALKIIKNSNDFNEDDPDTIFAFLIVEGLHCFFDDQTATNVKEVFTKNFESFTDANTIFAINICHIQQNSFCNHAYGIQFINPGYFFPTRCGISTWGFEVIKRMLEKKILTDIKHMSLFSRWQLYNLLRDPADSNKYTAPILCTHAGLTGQRMENRLKYILRVPADVGLVYEVVYMKPKSPYIDEVYFNCSSINLYDEDVEAILLSGGLIGLSFDQRILGFADENVLRDVTVPHDVEYISELEANFFFNGVNPSNMKPWTDDTKIWTSEDFENLDPAFDSILHPLFFLNQVIHVLTIAKNNANIGIQKAMKQVCLGTDYDGLINAIDNCKHVDLLDAFKTLTIAKMPKLLNDAKLGDEGINVNEFAENIFYNNGKNFLLNRLREIGK</sequence>
<reference evidence="1 2" key="1">
    <citation type="submission" date="2019-09" db="EMBL/GenBank/DDBJ databases">
        <title>Draft genome sequence of Ginsengibacter sp. BR5-29.</title>
        <authorList>
            <person name="Im W.-T."/>
        </authorList>
    </citation>
    <scope>NUCLEOTIDE SEQUENCE [LARGE SCALE GENOMIC DNA]</scope>
    <source>
        <strain evidence="1 2">BR5-29</strain>
    </source>
</reference>
<comment type="caution">
    <text evidence="1">The sequence shown here is derived from an EMBL/GenBank/DDBJ whole genome shotgun (WGS) entry which is preliminary data.</text>
</comment>
<dbReference type="Pfam" id="PF01244">
    <property type="entry name" value="Peptidase_M19"/>
    <property type="match status" value="1"/>
</dbReference>
<dbReference type="SUPFAM" id="SSF51556">
    <property type="entry name" value="Metallo-dependent hydrolases"/>
    <property type="match status" value="1"/>
</dbReference>
<keyword evidence="2" id="KW-1185">Reference proteome</keyword>
<dbReference type="RefSeq" id="WP_150413164.1">
    <property type="nucleotide sequence ID" value="NZ_VYQF01000001.1"/>
</dbReference>
<dbReference type="AlphaFoldDB" id="A0A5J5IJ31"/>
<accession>A0A5J5IJ31</accession>
<dbReference type="Proteomes" id="UP000326903">
    <property type="component" value="Unassembled WGS sequence"/>
</dbReference>